<dbReference type="InterPro" id="IPR051240">
    <property type="entry name" value="Mito_RNA-Proc/Resp"/>
</dbReference>
<evidence type="ECO:0008006" key="7">
    <source>
        <dbReference type="Google" id="ProtNLM"/>
    </source>
</evidence>
<feature type="compositionally biased region" description="Polar residues" evidence="4">
    <location>
        <begin position="822"/>
        <end position="836"/>
    </location>
</feature>
<feature type="coiled-coil region" evidence="3">
    <location>
        <begin position="187"/>
        <end position="214"/>
    </location>
</feature>
<dbReference type="HOGENOM" id="CLU_331541_0_0_1"/>
<feature type="compositionally biased region" description="Basic residues" evidence="4">
    <location>
        <begin position="69"/>
        <end position="80"/>
    </location>
</feature>
<gene>
    <name evidence="5" type="ORF">PV05_05789</name>
</gene>
<protein>
    <recommendedName>
        <fullName evidence="7">Pentacotripeptide-repeat region of PRORP domain-containing protein</fullName>
    </recommendedName>
</protein>
<dbReference type="GeneID" id="25327697"/>
<dbReference type="InterPro" id="IPR002885">
    <property type="entry name" value="PPR_rpt"/>
</dbReference>
<evidence type="ECO:0000256" key="2">
    <source>
        <dbReference type="PROSITE-ProRule" id="PRU00708"/>
    </source>
</evidence>
<dbReference type="PANTHER" id="PTHR47933:SF11">
    <property type="entry name" value="PENTATRICOPEPTIDE REPEAT-CONTAINING PROTEIN 2"/>
    <property type="match status" value="1"/>
</dbReference>
<evidence type="ECO:0000313" key="6">
    <source>
        <dbReference type="Proteomes" id="UP000054342"/>
    </source>
</evidence>
<dbReference type="Proteomes" id="UP000054342">
    <property type="component" value="Unassembled WGS sequence"/>
</dbReference>
<keyword evidence="3" id="KW-0175">Coiled coil</keyword>
<evidence type="ECO:0000256" key="1">
    <source>
        <dbReference type="ARBA" id="ARBA00022737"/>
    </source>
</evidence>
<keyword evidence="6" id="KW-1185">Reference proteome</keyword>
<organism evidence="5 6">
    <name type="scientific">Exophiala xenobiotica</name>
    <dbReference type="NCBI Taxonomy" id="348802"/>
    <lineage>
        <taxon>Eukaryota</taxon>
        <taxon>Fungi</taxon>
        <taxon>Dikarya</taxon>
        <taxon>Ascomycota</taxon>
        <taxon>Pezizomycotina</taxon>
        <taxon>Eurotiomycetes</taxon>
        <taxon>Chaetothyriomycetidae</taxon>
        <taxon>Chaetothyriales</taxon>
        <taxon>Herpotrichiellaceae</taxon>
        <taxon>Exophiala</taxon>
    </lineage>
</organism>
<reference evidence="5 6" key="1">
    <citation type="submission" date="2015-01" db="EMBL/GenBank/DDBJ databases">
        <title>The Genome Sequence of Exophiala xenobiotica CBS118157.</title>
        <authorList>
            <consortium name="The Broad Institute Genomics Platform"/>
            <person name="Cuomo C."/>
            <person name="de Hoog S."/>
            <person name="Gorbushina A."/>
            <person name="Stielow B."/>
            <person name="Teixiera M."/>
            <person name="Abouelleil A."/>
            <person name="Chapman S.B."/>
            <person name="Priest M."/>
            <person name="Young S.K."/>
            <person name="Wortman J."/>
            <person name="Nusbaum C."/>
            <person name="Birren B."/>
        </authorList>
    </citation>
    <scope>NUCLEOTIDE SEQUENCE [LARGE SCALE GENOMIC DNA]</scope>
    <source>
        <strain evidence="5 6">CBS 118157</strain>
    </source>
</reference>
<feature type="repeat" description="PPR" evidence="2">
    <location>
        <begin position="428"/>
        <end position="462"/>
    </location>
</feature>
<feature type="region of interest" description="Disordered" evidence="4">
    <location>
        <begin position="822"/>
        <end position="881"/>
    </location>
</feature>
<sequence>MHRTPKFAGCKSIQNNAPITPAGLCDFLLPSNWASPSRRSSGSSASLRTRDVHSVEALFHEALSRASHCHASRQVSKKRAQCGSGNAGLAAGKPSRGGQISRHTPNSTSSRNHYRSMSTTGRPEARRKSGDHFKDFFDTNAFEFAAKSRLPLGFFQDLKTLQDHMEELKEEPDQEVAIEPPTHLEEQMRLLNSVRKLEDKLAQMKTKLAESTKKTSRPVNQSSPATEVVLTKDDYTSLVDLYYYTHHKRFDPESPDSSPTPMLLEDYAFKLSEDFAPPQAYAEFYNEDEDYRSPLKEIEERILSRQLREVSVTQIFVDLLLDDASSNAELFRAYRRLPQPGMAFLPRGIVRLFLQRMSTPWQKSEKSMIRYLSLIDDAQRADVPITRSEWASAIYLAGRSFNKVTQAEVDSAFNLWRRMENDAGVKAHHVTFNILFDIAVRAGKFPLAQMVLKEMHDRGFRLNRLGRVSVIYYHGLRGDGDAVRKAYRDFVDAGEIIDTLVLNCVIASLYNAQEPTAAEQIYERMKSLQENLRREKRGDRHSMLYRRYPGPGGEVIEHELAANHLNRILINASRLKNQFPENHQQLQDAMPLTPDHITFRAMISHHVNVSGNLHRITVLLDEMNTLFNLPLQSITFQLLFKGFALHGATRDPDASWSQERLDMVWNTCREAMKAGQTARRGKISMDTEPTLPTAQAVDQGSETSSTDHPSRQVSSQPVGFKKLSSWNEFVLDLAIFPRERRKHIERIHAELFDEEMEEKKSLFKSSGKKSPPQGQQMYYPLGNAKFDQEEGEYVLPSPSEVIDPAFEQHHKYESPLFPEDFTQQMNNEEPDTSLNPGQEPHPTQPESNVDHQAQAQEQEQDRQENDEDSRDARPIPVSSKHQVQPTRTLICWLLRAYTVCTGDRKKVEEVWRSVRKLWKTPDQHDRDNVARVLRRCLRDCDRYGPPL</sequence>
<proteinExistence type="predicted"/>
<feature type="compositionally biased region" description="Polar residues" evidence="4">
    <location>
        <begin position="101"/>
        <end position="121"/>
    </location>
</feature>
<evidence type="ECO:0000313" key="5">
    <source>
        <dbReference type="EMBL" id="KIW57200.1"/>
    </source>
</evidence>
<dbReference type="STRING" id="348802.A0A0D2ER24"/>
<dbReference type="PROSITE" id="PS51375">
    <property type="entry name" value="PPR"/>
    <property type="match status" value="1"/>
</dbReference>
<dbReference type="RefSeq" id="XP_013317784.1">
    <property type="nucleotide sequence ID" value="XM_013462330.1"/>
</dbReference>
<dbReference type="Gene3D" id="1.25.40.10">
    <property type="entry name" value="Tetratricopeptide repeat domain"/>
    <property type="match status" value="1"/>
</dbReference>
<dbReference type="PANTHER" id="PTHR47933">
    <property type="entry name" value="PENTATRICOPEPTIDE REPEAT-CONTAINING PROTEIN 1, MITOCHONDRIAL"/>
    <property type="match status" value="1"/>
</dbReference>
<dbReference type="EMBL" id="KN847319">
    <property type="protein sequence ID" value="KIW57200.1"/>
    <property type="molecule type" value="Genomic_DNA"/>
</dbReference>
<feature type="region of interest" description="Disordered" evidence="4">
    <location>
        <begin position="694"/>
        <end position="717"/>
    </location>
</feature>
<accession>A0A0D2ER24</accession>
<dbReference type="GO" id="GO:0003729">
    <property type="term" value="F:mRNA binding"/>
    <property type="evidence" value="ECO:0007669"/>
    <property type="project" value="TreeGrafter"/>
</dbReference>
<dbReference type="Pfam" id="PF01535">
    <property type="entry name" value="PPR"/>
    <property type="match status" value="1"/>
</dbReference>
<dbReference type="OrthoDB" id="1908178at2759"/>
<dbReference type="AlphaFoldDB" id="A0A0D2ER24"/>
<evidence type="ECO:0000256" key="4">
    <source>
        <dbReference type="SAM" id="MobiDB-lite"/>
    </source>
</evidence>
<feature type="region of interest" description="Disordered" evidence="4">
    <location>
        <begin position="69"/>
        <end position="131"/>
    </location>
</feature>
<keyword evidence="1" id="KW-0677">Repeat</keyword>
<dbReference type="InterPro" id="IPR011990">
    <property type="entry name" value="TPR-like_helical_dom_sf"/>
</dbReference>
<evidence type="ECO:0000256" key="3">
    <source>
        <dbReference type="SAM" id="Coils"/>
    </source>
</evidence>
<name>A0A0D2ER24_9EURO</name>